<dbReference type="Proteomes" id="UP001652626">
    <property type="component" value="Chromosome 5"/>
</dbReference>
<reference evidence="10" key="1">
    <citation type="submission" date="2025-08" db="UniProtKB">
        <authorList>
            <consortium name="RefSeq"/>
        </authorList>
    </citation>
    <scope>IDENTIFICATION</scope>
    <source>
        <tissue evidence="10">Whole body</tissue>
    </source>
</reference>
<dbReference type="PROSITE" id="PS00135">
    <property type="entry name" value="TRYPSIN_SER"/>
    <property type="match status" value="1"/>
</dbReference>
<name>A0A8B8IVC3_VANTA</name>
<dbReference type="SUPFAM" id="SSF50494">
    <property type="entry name" value="Trypsin-like serine proteases"/>
    <property type="match status" value="1"/>
</dbReference>
<evidence type="ECO:0000256" key="1">
    <source>
        <dbReference type="ARBA" id="ARBA00007664"/>
    </source>
</evidence>
<dbReference type="Pfam" id="PF00089">
    <property type="entry name" value="Trypsin"/>
    <property type="match status" value="1"/>
</dbReference>
<dbReference type="InterPro" id="IPR043504">
    <property type="entry name" value="Peptidase_S1_PA_chymotrypsin"/>
</dbReference>
<evidence type="ECO:0000256" key="2">
    <source>
        <dbReference type="ARBA" id="ARBA00022670"/>
    </source>
</evidence>
<evidence type="ECO:0000256" key="3">
    <source>
        <dbReference type="ARBA" id="ARBA00022801"/>
    </source>
</evidence>
<feature type="signal peptide" evidence="7">
    <location>
        <begin position="1"/>
        <end position="22"/>
    </location>
</feature>
<evidence type="ECO:0000256" key="5">
    <source>
        <dbReference type="ARBA" id="ARBA00023157"/>
    </source>
</evidence>
<keyword evidence="9" id="KW-1185">Reference proteome</keyword>
<sequence length="526" mass="57851">MFLGLVVFIALKFLGISMMTLPEDESPPFDTDKVKNGKEFQVKVHNGTRHKFFRDMDPEPTLGGASARRVFGGSAADLKNFNAVCALLDSYWSVRCTATIVSPHWVLTAAHCVTPRLAYVKYNTRRPASNDGNVTAVHFLYKHPKYVVVQKDEGRGQDVTVLQNDVGLVRTRDEMRLTSNPSILSSLRSNNALDLHDKEVKVLGFGRTERAVLGEELYSVELRLVGCERNEWIYCVCGVAKIGMPRGVCSGDSGGPVLYKGVPVGVTSMGPVQCAQNSETPPAGATSVFTSLYQYIDVINDTISDTEASLRFRKISHGITKSFPCLTILLILRLLASVSHSACFLSIQETLSSGIPIVFQLRSGNLSRKSRYVLQSFLLGEVGPKEAIYEHDCFFGKGAVQAQRSCPAPTAFTSVEVAQWTTTSRTTTRCLKRGHYATIILNLLLIMRADFNNTEINWINKLDRKLQLRSTTGAEATCRAEPDSRSGADPLHWVTSFIVTLDVTLDVTPDDSFGVMQEGGEEAFSG</sequence>
<dbReference type="PANTHER" id="PTHR24276:SF98">
    <property type="entry name" value="FI18310P1-RELATED"/>
    <property type="match status" value="1"/>
</dbReference>
<evidence type="ECO:0000259" key="8">
    <source>
        <dbReference type="PROSITE" id="PS50240"/>
    </source>
</evidence>
<keyword evidence="4 6" id="KW-0720">Serine protease</keyword>
<dbReference type="SMART" id="SM00020">
    <property type="entry name" value="Tryp_SPc"/>
    <property type="match status" value="1"/>
</dbReference>
<dbReference type="InterPro" id="IPR033116">
    <property type="entry name" value="TRYPSIN_SER"/>
</dbReference>
<evidence type="ECO:0000256" key="6">
    <source>
        <dbReference type="RuleBase" id="RU363034"/>
    </source>
</evidence>
<dbReference type="AlphaFoldDB" id="A0A8B8IVC3"/>
<organism evidence="9 10">
    <name type="scientific">Vanessa tameamea</name>
    <name type="common">Kamehameha butterfly</name>
    <dbReference type="NCBI Taxonomy" id="334116"/>
    <lineage>
        <taxon>Eukaryota</taxon>
        <taxon>Metazoa</taxon>
        <taxon>Ecdysozoa</taxon>
        <taxon>Arthropoda</taxon>
        <taxon>Hexapoda</taxon>
        <taxon>Insecta</taxon>
        <taxon>Pterygota</taxon>
        <taxon>Neoptera</taxon>
        <taxon>Endopterygota</taxon>
        <taxon>Lepidoptera</taxon>
        <taxon>Glossata</taxon>
        <taxon>Ditrysia</taxon>
        <taxon>Papilionoidea</taxon>
        <taxon>Nymphalidae</taxon>
        <taxon>Nymphalinae</taxon>
        <taxon>Vanessa</taxon>
    </lineage>
</organism>
<dbReference type="GO" id="GO:0004252">
    <property type="term" value="F:serine-type endopeptidase activity"/>
    <property type="evidence" value="ECO:0007669"/>
    <property type="project" value="InterPro"/>
</dbReference>
<dbReference type="Gene3D" id="2.40.10.10">
    <property type="entry name" value="Trypsin-like serine proteases"/>
    <property type="match status" value="1"/>
</dbReference>
<dbReference type="OMA" id="KYNTRRP"/>
<dbReference type="RefSeq" id="XP_026501093.2">
    <property type="nucleotide sequence ID" value="XM_026645308.2"/>
</dbReference>
<protein>
    <submittedName>
        <fullName evidence="10">Uncharacterized protein LOC113404424</fullName>
    </submittedName>
</protein>
<proteinExistence type="inferred from homology"/>
<dbReference type="PROSITE" id="PS50240">
    <property type="entry name" value="TRYPSIN_DOM"/>
    <property type="match status" value="1"/>
</dbReference>
<dbReference type="InterPro" id="IPR001254">
    <property type="entry name" value="Trypsin_dom"/>
</dbReference>
<evidence type="ECO:0000313" key="10">
    <source>
        <dbReference type="RefSeq" id="XP_026501093.2"/>
    </source>
</evidence>
<comment type="similarity">
    <text evidence="1">Belongs to the peptidase S1 family.</text>
</comment>
<dbReference type="PANTHER" id="PTHR24276">
    <property type="entry name" value="POLYSERASE-RELATED"/>
    <property type="match status" value="1"/>
</dbReference>
<feature type="chain" id="PRO_5046843293" evidence="7">
    <location>
        <begin position="23"/>
        <end position="526"/>
    </location>
</feature>
<dbReference type="GeneID" id="113404424"/>
<dbReference type="InterPro" id="IPR018114">
    <property type="entry name" value="TRYPSIN_HIS"/>
</dbReference>
<dbReference type="InterPro" id="IPR050430">
    <property type="entry name" value="Peptidase_S1"/>
</dbReference>
<evidence type="ECO:0000256" key="4">
    <source>
        <dbReference type="ARBA" id="ARBA00022825"/>
    </source>
</evidence>
<keyword evidence="3 6" id="KW-0378">Hydrolase</keyword>
<dbReference type="InterPro" id="IPR001314">
    <property type="entry name" value="Peptidase_S1A"/>
</dbReference>
<keyword evidence="2 6" id="KW-0645">Protease</keyword>
<feature type="domain" description="Peptidase S1" evidence="8">
    <location>
        <begin position="70"/>
        <end position="304"/>
    </location>
</feature>
<keyword evidence="5" id="KW-1015">Disulfide bond</keyword>
<accession>A0A8B8IVC3</accession>
<evidence type="ECO:0000313" key="9">
    <source>
        <dbReference type="Proteomes" id="UP001652626"/>
    </source>
</evidence>
<dbReference type="GO" id="GO:0006508">
    <property type="term" value="P:proteolysis"/>
    <property type="evidence" value="ECO:0007669"/>
    <property type="project" value="UniProtKB-KW"/>
</dbReference>
<dbReference type="PRINTS" id="PR00722">
    <property type="entry name" value="CHYMOTRYPSIN"/>
</dbReference>
<evidence type="ECO:0000256" key="7">
    <source>
        <dbReference type="SAM" id="SignalP"/>
    </source>
</evidence>
<dbReference type="OrthoDB" id="7475587at2759"/>
<keyword evidence="7" id="KW-0732">Signal</keyword>
<gene>
    <name evidence="10" type="primary">LOC113404424</name>
</gene>
<dbReference type="InterPro" id="IPR009003">
    <property type="entry name" value="Peptidase_S1_PA"/>
</dbReference>
<dbReference type="PROSITE" id="PS00134">
    <property type="entry name" value="TRYPSIN_HIS"/>
    <property type="match status" value="1"/>
</dbReference>